<keyword evidence="1" id="KW-0805">Transcription regulation</keyword>
<name>A0A135I706_9GAMM</name>
<evidence type="ECO:0000313" key="6">
    <source>
        <dbReference type="Proteomes" id="UP000070529"/>
    </source>
</evidence>
<dbReference type="InterPro" id="IPR011991">
    <property type="entry name" value="ArsR-like_HTH"/>
</dbReference>
<dbReference type="PROSITE" id="PS50987">
    <property type="entry name" value="HTH_ARSR_2"/>
    <property type="match status" value="1"/>
</dbReference>
<dbReference type="PANTHER" id="PTHR33154">
    <property type="entry name" value="TRANSCRIPTIONAL REGULATOR, ARSR FAMILY"/>
    <property type="match status" value="1"/>
</dbReference>
<evidence type="ECO:0000256" key="3">
    <source>
        <dbReference type="ARBA" id="ARBA00023163"/>
    </source>
</evidence>
<protein>
    <submittedName>
        <fullName evidence="5">ArsR family transcriptional regulator</fullName>
    </submittedName>
</protein>
<evidence type="ECO:0000256" key="1">
    <source>
        <dbReference type="ARBA" id="ARBA00023015"/>
    </source>
</evidence>
<dbReference type="RefSeq" id="WP_067415739.1">
    <property type="nucleotide sequence ID" value="NZ_LNTY01000034.1"/>
</dbReference>
<dbReference type="Proteomes" id="UP000070529">
    <property type="component" value="Unassembled WGS sequence"/>
</dbReference>
<organism evidence="5 6">
    <name type="scientific">Enterovibrio coralii</name>
    <dbReference type="NCBI Taxonomy" id="294935"/>
    <lineage>
        <taxon>Bacteria</taxon>
        <taxon>Pseudomonadati</taxon>
        <taxon>Pseudomonadota</taxon>
        <taxon>Gammaproteobacteria</taxon>
        <taxon>Vibrionales</taxon>
        <taxon>Vibrionaceae</taxon>
        <taxon>Enterovibrio</taxon>
    </lineage>
</organism>
<accession>A0A135I706</accession>
<dbReference type="SUPFAM" id="SSF46785">
    <property type="entry name" value="Winged helix' DNA-binding domain"/>
    <property type="match status" value="1"/>
</dbReference>
<dbReference type="STRING" id="294935.ATN88_00320"/>
<dbReference type="OrthoDB" id="9796124at2"/>
<keyword evidence="6" id="KW-1185">Reference proteome</keyword>
<dbReference type="PANTHER" id="PTHR33154:SF28">
    <property type="entry name" value="HTH-TYPE TRANSCRIPTIONAL REGULATOR YGAV-RELATED"/>
    <property type="match status" value="1"/>
</dbReference>
<dbReference type="InterPro" id="IPR036390">
    <property type="entry name" value="WH_DNA-bd_sf"/>
</dbReference>
<keyword evidence="3" id="KW-0804">Transcription</keyword>
<dbReference type="InterPro" id="IPR001845">
    <property type="entry name" value="HTH_ArsR_DNA-bd_dom"/>
</dbReference>
<dbReference type="InterPro" id="IPR051081">
    <property type="entry name" value="HTH_MetalResp_TranReg"/>
</dbReference>
<dbReference type="PRINTS" id="PR00778">
    <property type="entry name" value="HTHARSR"/>
</dbReference>
<feature type="domain" description="HTH arsR-type" evidence="4">
    <location>
        <begin position="1"/>
        <end position="98"/>
    </location>
</feature>
<dbReference type="NCBIfam" id="NF033788">
    <property type="entry name" value="HTH_metalloreg"/>
    <property type="match status" value="1"/>
</dbReference>
<comment type="caution">
    <text evidence="5">The sequence shown here is derived from an EMBL/GenBank/DDBJ whole genome shotgun (WGS) entry which is preliminary data.</text>
</comment>
<dbReference type="InterPro" id="IPR036388">
    <property type="entry name" value="WH-like_DNA-bd_sf"/>
</dbReference>
<dbReference type="EMBL" id="LNTY01000034">
    <property type="protein sequence ID" value="KXF81242.1"/>
    <property type="molecule type" value="Genomic_DNA"/>
</dbReference>
<dbReference type="Gene3D" id="1.10.10.10">
    <property type="entry name" value="Winged helix-like DNA-binding domain superfamily/Winged helix DNA-binding domain"/>
    <property type="match status" value="1"/>
</dbReference>
<evidence type="ECO:0000259" key="4">
    <source>
        <dbReference type="PROSITE" id="PS50987"/>
    </source>
</evidence>
<keyword evidence="2" id="KW-0238">DNA-binding</keyword>
<sequence>MSADLFQDAKAAAEVLRVLSHPERLLVLCQLREGERNVSALMENTTLSQSAFSQHLTVLRQSGLVATRKVSQTVFYRISDDKVERLINAIQNAWCDASPNN</sequence>
<dbReference type="AlphaFoldDB" id="A0A135I706"/>
<evidence type="ECO:0000256" key="2">
    <source>
        <dbReference type="ARBA" id="ARBA00023125"/>
    </source>
</evidence>
<evidence type="ECO:0000313" key="5">
    <source>
        <dbReference type="EMBL" id="KXF81242.1"/>
    </source>
</evidence>
<dbReference type="SMART" id="SM00418">
    <property type="entry name" value="HTH_ARSR"/>
    <property type="match status" value="1"/>
</dbReference>
<dbReference type="Pfam" id="PF01022">
    <property type="entry name" value="HTH_5"/>
    <property type="match status" value="1"/>
</dbReference>
<dbReference type="CDD" id="cd00090">
    <property type="entry name" value="HTH_ARSR"/>
    <property type="match status" value="1"/>
</dbReference>
<dbReference type="GO" id="GO:0003677">
    <property type="term" value="F:DNA binding"/>
    <property type="evidence" value="ECO:0007669"/>
    <property type="project" value="UniProtKB-KW"/>
</dbReference>
<reference evidence="5 6" key="1">
    <citation type="submission" date="2015-11" db="EMBL/GenBank/DDBJ databases">
        <title>Genomic Taxonomy of the Vibrionaceae.</title>
        <authorList>
            <person name="Gomez-Gil B."/>
            <person name="Enciso-Ibarra J."/>
        </authorList>
    </citation>
    <scope>NUCLEOTIDE SEQUENCE [LARGE SCALE GENOMIC DNA]</scope>
    <source>
        <strain evidence="5 6">CAIM 912</strain>
    </source>
</reference>
<dbReference type="GO" id="GO:0003700">
    <property type="term" value="F:DNA-binding transcription factor activity"/>
    <property type="evidence" value="ECO:0007669"/>
    <property type="project" value="InterPro"/>
</dbReference>
<proteinExistence type="predicted"/>
<gene>
    <name evidence="5" type="ORF">ATN88_00320</name>
</gene>